<evidence type="ECO:0000256" key="4">
    <source>
        <dbReference type="ARBA" id="ARBA00022692"/>
    </source>
</evidence>
<evidence type="ECO:0000256" key="9">
    <source>
        <dbReference type="ARBA" id="ARBA00023136"/>
    </source>
</evidence>
<dbReference type="Proteomes" id="UP000593567">
    <property type="component" value="Unassembled WGS sequence"/>
</dbReference>
<reference evidence="13" key="1">
    <citation type="submission" date="2020-06" db="EMBL/GenBank/DDBJ databases">
        <title>Draft genome of Bugula neritina, a colonial animal packing powerful symbionts and potential medicines.</title>
        <authorList>
            <person name="Rayko M."/>
        </authorList>
    </citation>
    <scope>NUCLEOTIDE SEQUENCE [LARGE SCALE GENOMIC DNA]</scope>
    <source>
        <strain evidence="13">Kwan_BN1</strain>
    </source>
</reference>
<feature type="domain" description="RCK N-terminal" evidence="12">
    <location>
        <begin position="49"/>
        <end position="185"/>
    </location>
</feature>
<dbReference type="InterPro" id="IPR047871">
    <property type="entry name" value="K_chnl_Slo-like"/>
</dbReference>
<dbReference type="AlphaFoldDB" id="A0A7J7K950"/>
<dbReference type="GO" id="GO:0005228">
    <property type="term" value="F:intracellular sodium-activated potassium channel activity"/>
    <property type="evidence" value="ECO:0007669"/>
    <property type="project" value="TreeGrafter"/>
</dbReference>
<sequence>MQLLLWRHVSCYYRCSVDVKLDVLEKCMYTWVERKKKGGSYSRHRAQTEKHVVVCATHLLTDTVMDFLNEFYAHPKLQGYYVVLLSPSEMEESLKIILQIPIWAQRVIYIKGSALKDFDLQRCRMQEAEGCFILASRTHSDRTVADEHTILRSWAIRDHSPGVDQYVQLFRPEHKFHVKFAKHVVCEDEFKYALLAYNCLCPGTSALITLLLHTSRGDEGNCGKEDWQKLYGKCSGNEIYEIQLYKSIFFKDYCGKSFSYASFNAHRRYGVCLIGVNSNDENSKLLLNPGPHYNLQEGDTLFYLSITKEEHSSLSQKEANADEGIASMVAGVGSAALNIAKVNTEGVQAQLPTVSASASTGVEINNHFLSPNPDRVLPRRKPSIAPVAEKVGDEVHIELTPIDLSRPSHSQHTLHSLIMESPSPTDDVVDPLWHSHSSGSDIKVDVPPVAPYIGKGLHLCHLMRNPRPICCLQLTKVCQHCEHRHPREYNWRNRAIIIASANTSNGLYNFILPLRSQCLKQLDLRPIVLFLEHEPERHFKETIRHFPMVYWITGSIDRLDDWLKAGINYADNMVVVNKETSNSIEDDYLSDCNTIVAVQTLFKLFPGAKIITELSQSSNMRFMHFRADDDYALALSKLEKEVKRKGSHMSYMFRLPFSAGDVFSASMLDTLLYQAFVKDYLSTIVRLMCGIDQGKDSGFLTCIKIGEDEQWLNTYGRVYQKLCSNNGAIPIGIYRTRQPGTFSTSVSVDKLDNEDAVSRNSDREKEEISQLVKGCMLSLNMPPNDYNCSSDEKHSQVSYVIINPGYDLALEKGDIIYVLRPASKRHKDRYEQKFPANSYDRPTDRQTNSSQECLDEQVDGTEDTFLLTNQNAESVNNNDPNCNRRHAAKH</sequence>
<evidence type="ECO:0000256" key="8">
    <source>
        <dbReference type="ARBA" id="ARBA00023065"/>
    </source>
</evidence>
<feature type="region of interest" description="Disordered" evidence="11">
    <location>
        <begin position="826"/>
        <end position="890"/>
    </location>
</feature>
<keyword evidence="9" id="KW-0472">Membrane</keyword>
<protein>
    <recommendedName>
        <fullName evidence="12">RCK N-terminal domain-containing protein</fullName>
    </recommendedName>
</protein>
<dbReference type="FunFam" id="3.40.50.720:FF:000011">
    <property type="entry name" value="Potassium channel subfamily T member 1"/>
    <property type="match status" value="1"/>
</dbReference>
<evidence type="ECO:0000256" key="6">
    <source>
        <dbReference type="ARBA" id="ARBA00022958"/>
    </source>
</evidence>
<evidence type="ECO:0000256" key="3">
    <source>
        <dbReference type="ARBA" id="ARBA00022538"/>
    </source>
</evidence>
<evidence type="ECO:0000256" key="5">
    <source>
        <dbReference type="ARBA" id="ARBA00022826"/>
    </source>
</evidence>
<comment type="caution">
    <text evidence="13">The sequence shown here is derived from an EMBL/GenBank/DDBJ whole genome shotgun (WGS) entry which is preliminary data.</text>
</comment>
<evidence type="ECO:0000256" key="10">
    <source>
        <dbReference type="ARBA" id="ARBA00023303"/>
    </source>
</evidence>
<evidence type="ECO:0000259" key="12">
    <source>
        <dbReference type="PROSITE" id="PS51201"/>
    </source>
</evidence>
<comment type="subcellular location">
    <subcellularLocation>
        <location evidence="1">Membrane</location>
        <topology evidence="1">Multi-pass membrane protein</topology>
    </subcellularLocation>
</comment>
<keyword evidence="7" id="KW-1133">Transmembrane helix</keyword>
<feature type="domain" description="RCK N-terminal" evidence="12">
    <location>
        <begin position="492"/>
        <end position="633"/>
    </location>
</feature>
<dbReference type="EMBL" id="VXIV02001145">
    <property type="protein sequence ID" value="KAF6034138.1"/>
    <property type="molecule type" value="Genomic_DNA"/>
</dbReference>
<evidence type="ECO:0000256" key="11">
    <source>
        <dbReference type="SAM" id="MobiDB-lite"/>
    </source>
</evidence>
<evidence type="ECO:0000256" key="7">
    <source>
        <dbReference type="ARBA" id="ARBA00022989"/>
    </source>
</evidence>
<dbReference type="Pfam" id="PF03493">
    <property type="entry name" value="BK_channel_a"/>
    <property type="match status" value="1"/>
</dbReference>
<keyword evidence="2" id="KW-0813">Transport</keyword>
<feature type="compositionally biased region" description="Polar residues" evidence="11">
    <location>
        <begin position="866"/>
        <end position="881"/>
    </location>
</feature>
<keyword evidence="8" id="KW-0406">Ion transport</keyword>
<dbReference type="OrthoDB" id="257992at2759"/>
<dbReference type="InterPro" id="IPR003929">
    <property type="entry name" value="K_chnl_BK_asu"/>
</dbReference>
<dbReference type="GO" id="GO:0005886">
    <property type="term" value="C:plasma membrane"/>
    <property type="evidence" value="ECO:0007669"/>
    <property type="project" value="TreeGrafter"/>
</dbReference>
<dbReference type="GO" id="GO:0015271">
    <property type="term" value="F:outward rectifier potassium channel activity"/>
    <property type="evidence" value="ECO:0007669"/>
    <property type="project" value="TreeGrafter"/>
</dbReference>
<dbReference type="Gene3D" id="3.40.50.720">
    <property type="entry name" value="NAD(P)-binding Rossmann-like Domain"/>
    <property type="match status" value="2"/>
</dbReference>
<proteinExistence type="predicted"/>
<keyword evidence="10" id="KW-0407">Ion channel</keyword>
<dbReference type="PROSITE" id="PS51201">
    <property type="entry name" value="RCK_N"/>
    <property type="match status" value="2"/>
</dbReference>
<evidence type="ECO:0000256" key="1">
    <source>
        <dbReference type="ARBA" id="ARBA00004141"/>
    </source>
</evidence>
<keyword evidence="3" id="KW-0633">Potassium transport</keyword>
<keyword evidence="5" id="KW-0631">Potassium channel</keyword>
<dbReference type="PANTHER" id="PTHR10027">
    <property type="entry name" value="CALCIUM-ACTIVATED POTASSIUM CHANNEL ALPHA CHAIN"/>
    <property type="match status" value="1"/>
</dbReference>
<keyword evidence="4" id="KW-0812">Transmembrane</keyword>
<evidence type="ECO:0000313" key="13">
    <source>
        <dbReference type="EMBL" id="KAF6034138.1"/>
    </source>
</evidence>
<gene>
    <name evidence="13" type="ORF">EB796_007558</name>
</gene>
<feature type="compositionally biased region" description="Acidic residues" evidence="11">
    <location>
        <begin position="853"/>
        <end position="862"/>
    </location>
</feature>
<dbReference type="PANTHER" id="PTHR10027:SF10">
    <property type="entry name" value="SLOWPOKE 2, ISOFORM D"/>
    <property type="match status" value="1"/>
</dbReference>
<dbReference type="Pfam" id="PF22614">
    <property type="entry name" value="Slo-like_RCK"/>
    <property type="match status" value="2"/>
</dbReference>
<evidence type="ECO:0000256" key="2">
    <source>
        <dbReference type="ARBA" id="ARBA00022448"/>
    </source>
</evidence>
<dbReference type="InterPro" id="IPR003148">
    <property type="entry name" value="RCK_N"/>
</dbReference>
<name>A0A7J7K950_BUGNE</name>
<accession>A0A7J7K950</accession>
<keyword evidence="6" id="KW-0630">Potassium</keyword>
<dbReference type="FunFam" id="3.40.50.720:FF:000034">
    <property type="entry name" value="Potassium channel subfamily T member 1"/>
    <property type="match status" value="1"/>
</dbReference>
<organism evidence="13 14">
    <name type="scientific">Bugula neritina</name>
    <name type="common">Brown bryozoan</name>
    <name type="synonym">Sertularia neritina</name>
    <dbReference type="NCBI Taxonomy" id="10212"/>
    <lineage>
        <taxon>Eukaryota</taxon>
        <taxon>Metazoa</taxon>
        <taxon>Spiralia</taxon>
        <taxon>Lophotrochozoa</taxon>
        <taxon>Bryozoa</taxon>
        <taxon>Gymnolaemata</taxon>
        <taxon>Cheilostomatida</taxon>
        <taxon>Flustrina</taxon>
        <taxon>Buguloidea</taxon>
        <taxon>Bugulidae</taxon>
        <taxon>Bugula</taxon>
    </lineage>
</organism>
<evidence type="ECO:0000313" key="14">
    <source>
        <dbReference type="Proteomes" id="UP000593567"/>
    </source>
</evidence>
<keyword evidence="14" id="KW-1185">Reference proteome</keyword>